<dbReference type="Gene3D" id="1.10.510.10">
    <property type="entry name" value="Transferase(Phosphotransferase) domain 1"/>
    <property type="match status" value="1"/>
</dbReference>
<dbReference type="PANTHER" id="PTHR24347">
    <property type="entry name" value="SERINE/THREONINE-PROTEIN KINASE"/>
    <property type="match status" value="1"/>
</dbReference>
<name>A0ABV0USJ3_9TELE</name>
<dbReference type="PROSITE" id="PS50011">
    <property type="entry name" value="PROTEIN_KINASE_DOM"/>
    <property type="match status" value="1"/>
</dbReference>
<reference evidence="3 4" key="1">
    <citation type="submission" date="2021-06" db="EMBL/GenBank/DDBJ databases">
        <authorList>
            <person name="Palmer J.M."/>
        </authorList>
    </citation>
    <scope>NUCLEOTIDE SEQUENCE [LARGE SCALE GENOMIC DNA]</scope>
    <source>
        <strain evidence="4">if_2019</strain>
        <tissue evidence="3">Muscle</tissue>
    </source>
</reference>
<protein>
    <recommendedName>
        <fullName evidence="2">Protein kinase domain-containing protein</fullName>
    </recommendedName>
</protein>
<proteinExistence type="predicted"/>
<dbReference type="Proteomes" id="UP001482620">
    <property type="component" value="Unassembled WGS sequence"/>
</dbReference>
<dbReference type="EMBL" id="JAHRIQ010081255">
    <property type="protein sequence ID" value="MEQ2246817.1"/>
    <property type="molecule type" value="Genomic_DNA"/>
</dbReference>
<dbReference type="Pfam" id="PF00069">
    <property type="entry name" value="Pkinase"/>
    <property type="match status" value="1"/>
</dbReference>
<organism evidence="3 4">
    <name type="scientific">Ilyodon furcidens</name>
    <name type="common">goldbreast splitfin</name>
    <dbReference type="NCBI Taxonomy" id="33524"/>
    <lineage>
        <taxon>Eukaryota</taxon>
        <taxon>Metazoa</taxon>
        <taxon>Chordata</taxon>
        <taxon>Craniata</taxon>
        <taxon>Vertebrata</taxon>
        <taxon>Euteleostomi</taxon>
        <taxon>Actinopterygii</taxon>
        <taxon>Neopterygii</taxon>
        <taxon>Teleostei</taxon>
        <taxon>Neoteleostei</taxon>
        <taxon>Acanthomorphata</taxon>
        <taxon>Ovalentaria</taxon>
        <taxon>Atherinomorphae</taxon>
        <taxon>Cyprinodontiformes</taxon>
        <taxon>Goodeidae</taxon>
        <taxon>Ilyodon</taxon>
    </lineage>
</organism>
<keyword evidence="4" id="KW-1185">Reference proteome</keyword>
<accession>A0ABV0USJ3</accession>
<gene>
    <name evidence="3" type="ORF">ILYODFUR_003132</name>
</gene>
<evidence type="ECO:0000313" key="4">
    <source>
        <dbReference type="Proteomes" id="UP001482620"/>
    </source>
</evidence>
<sequence>MYILLSGNPPFYDDSDEEDPDSRDKNLFLKILSGDYEFDSPYWDDISDSAKTLVASLMDVDQDQRLTAQEAIAHEWISGNAASDKNIKDGVCAQIEKNFAKAKWKVLSLTYIKHTINIYIRQYFHFMLMFSKNCWVKSNPIWVCMLCMSSVRHDQIQTWIDLTQQDWIIGLSQNTGLGFERKKWVKVVN</sequence>
<dbReference type="InterPro" id="IPR000719">
    <property type="entry name" value="Prot_kinase_dom"/>
</dbReference>
<evidence type="ECO:0000313" key="3">
    <source>
        <dbReference type="EMBL" id="MEQ2246817.1"/>
    </source>
</evidence>
<feature type="domain" description="Protein kinase" evidence="2">
    <location>
        <begin position="1"/>
        <end position="77"/>
    </location>
</feature>
<dbReference type="InterPro" id="IPR011009">
    <property type="entry name" value="Kinase-like_dom_sf"/>
</dbReference>
<evidence type="ECO:0000256" key="1">
    <source>
        <dbReference type="SAM" id="MobiDB-lite"/>
    </source>
</evidence>
<feature type="region of interest" description="Disordered" evidence="1">
    <location>
        <begin position="1"/>
        <end position="20"/>
    </location>
</feature>
<evidence type="ECO:0000259" key="2">
    <source>
        <dbReference type="PROSITE" id="PS50011"/>
    </source>
</evidence>
<comment type="caution">
    <text evidence="3">The sequence shown here is derived from an EMBL/GenBank/DDBJ whole genome shotgun (WGS) entry which is preliminary data.</text>
</comment>
<dbReference type="SUPFAM" id="SSF56112">
    <property type="entry name" value="Protein kinase-like (PK-like)"/>
    <property type="match status" value="1"/>
</dbReference>